<dbReference type="Gene3D" id="1.10.443.10">
    <property type="entry name" value="Intergrase catalytic core"/>
    <property type="match status" value="1"/>
</dbReference>
<evidence type="ECO:0000313" key="4">
    <source>
        <dbReference type="Proteomes" id="UP000610373"/>
    </source>
</evidence>
<gene>
    <name evidence="3" type="primary">xerD</name>
    <name evidence="3" type="ORF">CHKLHMKO_00371</name>
</gene>
<dbReference type="GO" id="GO:0015074">
    <property type="term" value="P:DNA integration"/>
    <property type="evidence" value="ECO:0007669"/>
    <property type="project" value="InterPro"/>
</dbReference>
<evidence type="ECO:0000313" key="3">
    <source>
        <dbReference type="EMBL" id="CAD6492881.1"/>
    </source>
</evidence>
<reference evidence="3" key="1">
    <citation type="submission" date="2020-10" db="EMBL/GenBank/DDBJ databases">
        <authorList>
            <person name="Hahn C.J."/>
            <person name="Laso-Perez R."/>
            <person name="Vulcano F."/>
            <person name="Vaziourakis K.-M."/>
            <person name="Stokke R."/>
            <person name="Steen I.H."/>
            <person name="Teske A."/>
            <person name="Boetius A."/>
            <person name="Liebeke M."/>
            <person name="Amann R."/>
            <person name="Knittel K."/>
        </authorList>
    </citation>
    <scope>NUCLEOTIDE SEQUENCE</scope>
    <source>
        <strain evidence="3">Gfbio:e3339647-f889-4370-9287-4fb5cb688e4c:AG392O15_GoMArc1</strain>
    </source>
</reference>
<dbReference type="GO" id="GO:0003677">
    <property type="term" value="F:DNA binding"/>
    <property type="evidence" value="ECO:0007669"/>
    <property type="project" value="InterPro"/>
</dbReference>
<keyword evidence="1" id="KW-0233">DNA recombination</keyword>
<accession>A0A811T996</accession>
<dbReference type="GO" id="GO:0006310">
    <property type="term" value="P:DNA recombination"/>
    <property type="evidence" value="ECO:0007669"/>
    <property type="project" value="UniProtKB-KW"/>
</dbReference>
<dbReference type="EMBL" id="CAJHIO010000021">
    <property type="protein sequence ID" value="CAD6492881.1"/>
    <property type="molecule type" value="Genomic_DNA"/>
</dbReference>
<dbReference type="AlphaFoldDB" id="A0A811T996"/>
<proteinExistence type="predicted"/>
<comment type="caution">
    <text evidence="3">The sequence shown here is derived from an EMBL/GenBank/DDBJ whole genome shotgun (WGS) entry which is preliminary data.</text>
</comment>
<dbReference type="Proteomes" id="UP000610373">
    <property type="component" value="Unassembled WGS sequence"/>
</dbReference>
<dbReference type="InterPro" id="IPR011010">
    <property type="entry name" value="DNA_brk_join_enz"/>
</dbReference>
<protein>
    <submittedName>
        <fullName evidence="3">Tyrosine recombinase XerD</fullName>
    </submittedName>
</protein>
<dbReference type="Pfam" id="PF00589">
    <property type="entry name" value="Phage_integrase"/>
    <property type="match status" value="1"/>
</dbReference>
<dbReference type="PROSITE" id="PS51898">
    <property type="entry name" value="TYR_RECOMBINASE"/>
    <property type="match status" value="1"/>
</dbReference>
<dbReference type="InterPro" id="IPR013762">
    <property type="entry name" value="Integrase-like_cat_sf"/>
</dbReference>
<sequence length="200" mass="23065">MLTHSIAAQSRTHSNQQLFSAQRSCTVLRNREPTQINSCFLHNEVVQCFAIENPLKSTVVFCTTKLYSASQSRTHSNQQLFSAQRSCTVLRNREPTQINSCFLHNEVVQCFAIENQRIRSRIKGYRPLPSHNKEKHITTRTVGKIFANACKKTNIEKNVTLYSLRHSFTTHLLESGVDLRYIQELLGQKFKNNRNIHSCE</sequence>
<dbReference type="SUPFAM" id="SSF56349">
    <property type="entry name" value="DNA breaking-rejoining enzymes"/>
    <property type="match status" value="1"/>
</dbReference>
<dbReference type="InterPro" id="IPR002104">
    <property type="entry name" value="Integrase_catalytic"/>
</dbReference>
<evidence type="ECO:0000256" key="1">
    <source>
        <dbReference type="ARBA" id="ARBA00023172"/>
    </source>
</evidence>
<name>A0A811T996_9EURY</name>
<feature type="domain" description="Tyr recombinase" evidence="2">
    <location>
        <begin position="52"/>
        <end position="200"/>
    </location>
</feature>
<organism evidence="3 4">
    <name type="scientific">Candidatus Argoarchaeum ethanivorans</name>
    <dbReference type="NCBI Taxonomy" id="2608793"/>
    <lineage>
        <taxon>Archaea</taxon>
        <taxon>Methanobacteriati</taxon>
        <taxon>Methanobacteriota</taxon>
        <taxon>Stenosarchaea group</taxon>
        <taxon>Methanomicrobia</taxon>
        <taxon>Methanosarcinales</taxon>
        <taxon>Methanosarcinales incertae sedis</taxon>
        <taxon>GOM Arc I cluster</taxon>
        <taxon>Candidatus Argoarchaeum</taxon>
    </lineage>
</organism>
<evidence type="ECO:0000259" key="2">
    <source>
        <dbReference type="PROSITE" id="PS51898"/>
    </source>
</evidence>